<dbReference type="Pfam" id="PF00583">
    <property type="entry name" value="Acetyltransf_1"/>
    <property type="match status" value="1"/>
</dbReference>
<dbReference type="InterPro" id="IPR000182">
    <property type="entry name" value="GNAT_dom"/>
</dbReference>
<dbReference type="InterPro" id="IPR016181">
    <property type="entry name" value="Acyl_CoA_acyltransferase"/>
</dbReference>
<dbReference type="SUPFAM" id="SSF55729">
    <property type="entry name" value="Acyl-CoA N-acyltransferases (Nat)"/>
    <property type="match status" value="1"/>
</dbReference>
<dbReference type="GO" id="GO:0016747">
    <property type="term" value="F:acyltransferase activity, transferring groups other than amino-acyl groups"/>
    <property type="evidence" value="ECO:0007669"/>
    <property type="project" value="InterPro"/>
</dbReference>
<dbReference type="CDD" id="cd04301">
    <property type="entry name" value="NAT_SF"/>
    <property type="match status" value="1"/>
</dbReference>
<evidence type="ECO:0000256" key="2">
    <source>
        <dbReference type="ARBA" id="ARBA00023315"/>
    </source>
</evidence>
<dbReference type="InterPro" id="IPR051556">
    <property type="entry name" value="N-term/lysine_N-AcTrnsfr"/>
</dbReference>
<name>A0A437KG13_9BACI</name>
<keyword evidence="5" id="KW-1185">Reference proteome</keyword>
<organism evidence="4 5">
    <name type="scientific">Niallia taxi</name>
    <dbReference type="NCBI Taxonomy" id="2499688"/>
    <lineage>
        <taxon>Bacteria</taxon>
        <taxon>Bacillati</taxon>
        <taxon>Bacillota</taxon>
        <taxon>Bacilli</taxon>
        <taxon>Bacillales</taxon>
        <taxon>Bacillaceae</taxon>
        <taxon>Niallia</taxon>
    </lineage>
</organism>
<dbReference type="PANTHER" id="PTHR42919:SF8">
    <property type="entry name" value="N-ALPHA-ACETYLTRANSFERASE 50"/>
    <property type="match status" value="1"/>
</dbReference>
<reference evidence="4 5" key="1">
    <citation type="submission" date="2019-01" db="EMBL/GenBank/DDBJ databases">
        <title>Bacillus sp. M5HDSG1-1, whole genome shotgun sequence.</title>
        <authorList>
            <person name="Tuo L."/>
        </authorList>
    </citation>
    <scope>NUCLEOTIDE SEQUENCE [LARGE SCALE GENOMIC DNA]</scope>
    <source>
        <strain evidence="4 5">M5HDSG1-1</strain>
    </source>
</reference>
<evidence type="ECO:0000313" key="4">
    <source>
        <dbReference type="EMBL" id="RVT67005.1"/>
    </source>
</evidence>
<dbReference type="PANTHER" id="PTHR42919">
    <property type="entry name" value="N-ALPHA-ACETYLTRANSFERASE"/>
    <property type="match status" value="1"/>
</dbReference>
<dbReference type="Gene3D" id="3.40.630.30">
    <property type="match status" value="1"/>
</dbReference>
<proteinExistence type="predicted"/>
<feature type="domain" description="N-acetyltransferase" evidence="3">
    <location>
        <begin position="1"/>
        <end position="140"/>
    </location>
</feature>
<comment type="caution">
    <text evidence="4">The sequence shown here is derived from an EMBL/GenBank/DDBJ whole genome shotgun (WGS) entry which is preliminary data.</text>
</comment>
<dbReference type="PROSITE" id="PS51186">
    <property type="entry name" value="GNAT"/>
    <property type="match status" value="1"/>
</dbReference>
<keyword evidence="2" id="KW-0012">Acyltransferase</keyword>
<protein>
    <submittedName>
        <fullName evidence="4">GNAT family N-acetyltransferase</fullName>
    </submittedName>
</protein>
<keyword evidence="1 4" id="KW-0808">Transferase</keyword>
<dbReference type="EMBL" id="RZTZ01000001">
    <property type="protein sequence ID" value="RVT67005.1"/>
    <property type="molecule type" value="Genomic_DNA"/>
</dbReference>
<accession>A0A437KG13</accession>
<evidence type="ECO:0000259" key="3">
    <source>
        <dbReference type="PROSITE" id="PS51186"/>
    </source>
</evidence>
<dbReference type="Proteomes" id="UP000288024">
    <property type="component" value="Unassembled WGS sequence"/>
</dbReference>
<dbReference type="AlphaFoldDB" id="A0A437KG13"/>
<evidence type="ECO:0000313" key="5">
    <source>
        <dbReference type="Proteomes" id="UP000288024"/>
    </source>
</evidence>
<sequence length="148" mass="17245">MNICREDYSENSDFLRKRVVEYNLSKLPDTIKHPVNKICFTARDDNDQIIGGITGVMFWHHLQIESLWVDETIRGCGCGSGLLQKIEECALEYKCSHIQLDTFSFQAPEFYRKHGYEIAGVIKEHPIKESSQYILVKRLRREKDGLSY</sequence>
<evidence type="ECO:0000256" key="1">
    <source>
        <dbReference type="ARBA" id="ARBA00022679"/>
    </source>
</evidence>
<gene>
    <name evidence="4" type="ORF">EM808_00565</name>
</gene>
<dbReference type="GeneID" id="87619414"/>
<dbReference type="RefSeq" id="WP_127734402.1">
    <property type="nucleotide sequence ID" value="NZ_CAJCKN010000096.1"/>
</dbReference>